<sequence length="65" mass="7295">MSRSTCCIISGSTSCTFRRSTNTTDRTPFTRKFSKWNTFCVVHPYSGTLHSILINWTSATAETTP</sequence>
<reference evidence="1" key="2">
    <citation type="journal article" date="2015" name="Data Brief">
        <title>Shoot transcriptome of the giant reed, Arundo donax.</title>
        <authorList>
            <person name="Barrero R.A."/>
            <person name="Guerrero F.D."/>
            <person name="Moolhuijzen P."/>
            <person name="Goolsby J.A."/>
            <person name="Tidwell J."/>
            <person name="Bellgard S.E."/>
            <person name="Bellgard M.I."/>
        </authorList>
    </citation>
    <scope>NUCLEOTIDE SEQUENCE</scope>
    <source>
        <tissue evidence="1">Shoot tissue taken approximately 20 cm above the soil surface</tissue>
    </source>
</reference>
<protein>
    <submittedName>
        <fullName evidence="1">Uncharacterized protein</fullName>
    </submittedName>
</protein>
<dbReference type="AlphaFoldDB" id="A0A0A9FU90"/>
<evidence type="ECO:0000313" key="1">
    <source>
        <dbReference type="EMBL" id="JAE13886.1"/>
    </source>
</evidence>
<name>A0A0A9FU90_ARUDO</name>
<accession>A0A0A9FU90</accession>
<dbReference type="PROSITE" id="PS51257">
    <property type="entry name" value="PROKAR_LIPOPROTEIN"/>
    <property type="match status" value="1"/>
</dbReference>
<dbReference type="EMBL" id="GBRH01184010">
    <property type="protein sequence ID" value="JAE13886.1"/>
    <property type="molecule type" value="Transcribed_RNA"/>
</dbReference>
<reference evidence="1" key="1">
    <citation type="submission" date="2014-09" db="EMBL/GenBank/DDBJ databases">
        <authorList>
            <person name="Magalhaes I.L.F."/>
            <person name="Oliveira U."/>
            <person name="Santos F.R."/>
            <person name="Vidigal T.H.D.A."/>
            <person name="Brescovit A.D."/>
            <person name="Santos A.J."/>
        </authorList>
    </citation>
    <scope>NUCLEOTIDE SEQUENCE</scope>
    <source>
        <tissue evidence="1">Shoot tissue taken approximately 20 cm above the soil surface</tissue>
    </source>
</reference>
<organism evidence="1">
    <name type="scientific">Arundo donax</name>
    <name type="common">Giant reed</name>
    <name type="synonym">Donax arundinaceus</name>
    <dbReference type="NCBI Taxonomy" id="35708"/>
    <lineage>
        <taxon>Eukaryota</taxon>
        <taxon>Viridiplantae</taxon>
        <taxon>Streptophyta</taxon>
        <taxon>Embryophyta</taxon>
        <taxon>Tracheophyta</taxon>
        <taxon>Spermatophyta</taxon>
        <taxon>Magnoliopsida</taxon>
        <taxon>Liliopsida</taxon>
        <taxon>Poales</taxon>
        <taxon>Poaceae</taxon>
        <taxon>PACMAD clade</taxon>
        <taxon>Arundinoideae</taxon>
        <taxon>Arundineae</taxon>
        <taxon>Arundo</taxon>
    </lineage>
</organism>
<proteinExistence type="predicted"/>